<proteinExistence type="predicted"/>
<keyword evidence="1" id="KW-0285">Flavoprotein</keyword>
<dbReference type="InterPro" id="IPR036188">
    <property type="entry name" value="FAD/NAD-bd_sf"/>
</dbReference>
<dbReference type="NCBIfam" id="NF006091">
    <property type="entry name" value="PRK08243.1"/>
    <property type="match status" value="1"/>
</dbReference>
<dbReference type="Gene3D" id="3.50.50.60">
    <property type="entry name" value="FAD/NAD(P)-binding domain"/>
    <property type="match status" value="1"/>
</dbReference>
<evidence type="ECO:0000259" key="3">
    <source>
        <dbReference type="Pfam" id="PF01494"/>
    </source>
</evidence>
<dbReference type="InterPro" id="IPR002938">
    <property type="entry name" value="FAD-bd"/>
</dbReference>
<accession>A0ABP4W4X1</accession>
<dbReference type="EMBL" id="BAAAPN010000003">
    <property type="protein sequence ID" value="GAA1745126.1"/>
    <property type="molecule type" value="Genomic_DNA"/>
</dbReference>
<sequence length="391" mass="42386">MKTRVAIIGAGPAGLLLSHLLEREGIESIVVEAKSSEFVRGRFRAGLLEAASVDVLDAAGLSAGLHKNGLQHRGIYVQWPGAKRSVDFVSLGGRPVWVYGQTELTRDISDARFAAGQQMYYNVEDVALHDVDSTAPYLTGIDATGRAIRIDADVIVGCDGFAGVSRGSIPEPIQRSYERRYPHSWLGFFADVAPSTDQIIFAWHPDGFAMHTMRSASISRFHLQVPNDDHITNWSDDRIWEATATRLGSGENGWTLHTGPITEKSILPLRCRVTTPMRHARLFLAGDAAHVVPPTGAKGLNLAIADVTLLARALGAWKRGDESLANAYSDTALRRVWRAAEFSWSWSSALHTTGDAFGDQLQLAQLEWLTSSPSGGAGLAENFSGVPIAFA</sequence>
<dbReference type="PRINTS" id="PR00420">
    <property type="entry name" value="RNGMNOXGNASE"/>
</dbReference>
<dbReference type="RefSeq" id="WP_344060907.1">
    <property type="nucleotide sequence ID" value="NZ_BAAAPN010000003.1"/>
</dbReference>
<comment type="caution">
    <text evidence="4">The sequence shown here is derived from an EMBL/GenBank/DDBJ whole genome shotgun (WGS) entry which is preliminary data.</text>
</comment>
<name>A0ABP4W4X1_9MICO</name>
<dbReference type="Proteomes" id="UP001501475">
    <property type="component" value="Unassembled WGS sequence"/>
</dbReference>
<gene>
    <name evidence="4" type="ORF">GCM10009810_02310</name>
</gene>
<reference evidence="5" key="1">
    <citation type="journal article" date="2019" name="Int. J. Syst. Evol. Microbiol.">
        <title>The Global Catalogue of Microorganisms (GCM) 10K type strain sequencing project: providing services to taxonomists for standard genome sequencing and annotation.</title>
        <authorList>
            <consortium name="The Broad Institute Genomics Platform"/>
            <consortium name="The Broad Institute Genome Sequencing Center for Infectious Disease"/>
            <person name="Wu L."/>
            <person name="Ma J."/>
        </authorList>
    </citation>
    <scope>NUCLEOTIDE SEQUENCE [LARGE SCALE GENOMIC DNA]</scope>
    <source>
        <strain evidence="5">JCM 15591</strain>
    </source>
</reference>
<evidence type="ECO:0000313" key="5">
    <source>
        <dbReference type="Proteomes" id="UP001501475"/>
    </source>
</evidence>
<dbReference type="PANTHER" id="PTHR43004">
    <property type="entry name" value="TRK SYSTEM POTASSIUM UPTAKE PROTEIN"/>
    <property type="match status" value="1"/>
</dbReference>
<dbReference type="SUPFAM" id="SSF51905">
    <property type="entry name" value="FAD/NAD(P)-binding domain"/>
    <property type="match status" value="1"/>
</dbReference>
<dbReference type="InterPro" id="IPR050641">
    <property type="entry name" value="RIFMO-like"/>
</dbReference>
<dbReference type="Pfam" id="PF01494">
    <property type="entry name" value="FAD_binding_3"/>
    <property type="match status" value="1"/>
</dbReference>
<organism evidence="4 5">
    <name type="scientific">Nostocoides vanveenii</name>
    <dbReference type="NCBI Taxonomy" id="330835"/>
    <lineage>
        <taxon>Bacteria</taxon>
        <taxon>Bacillati</taxon>
        <taxon>Actinomycetota</taxon>
        <taxon>Actinomycetes</taxon>
        <taxon>Micrococcales</taxon>
        <taxon>Intrasporangiaceae</taxon>
        <taxon>Nostocoides</taxon>
    </lineage>
</organism>
<evidence type="ECO:0000256" key="1">
    <source>
        <dbReference type="ARBA" id="ARBA00022630"/>
    </source>
</evidence>
<evidence type="ECO:0000313" key="4">
    <source>
        <dbReference type="EMBL" id="GAA1745126.1"/>
    </source>
</evidence>
<dbReference type="SUPFAM" id="SSF54373">
    <property type="entry name" value="FAD-linked reductases, C-terminal domain"/>
    <property type="match status" value="1"/>
</dbReference>
<protein>
    <submittedName>
        <fullName evidence="4">4-hydroxybenzoate 3-monooxygenase</fullName>
    </submittedName>
</protein>
<keyword evidence="5" id="KW-1185">Reference proteome</keyword>
<dbReference type="PANTHER" id="PTHR43004:SF3">
    <property type="entry name" value="P-HYDROXYBENZOATE HYDROXYLASE"/>
    <property type="match status" value="1"/>
</dbReference>
<feature type="domain" description="FAD-binding" evidence="3">
    <location>
        <begin position="2"/>
        <end position="343"/>
    </location>
</feature>
<dbReference type="Gene3D" id="3.30.9.10">
    <property type="entry name" value="D-Amino Acid Oxidase, subunit A, domain 2"/>
    <property type="match status" value="1"/>
</dbReference>
<evidence type="ECO:0000256" key="2">
    <source>
        <dbReference type="ARBA" id="ARBA00022827"/>
    </source>
</evidence>
<keyword evidence="2" id="KW-0274">FAD</keyword>